<accession>A0A481ZG93</accession>
<keyword evidence="2" id="KW-0378">Hydrolase</keyword>
<gene>
    <name evidence="2" type="ORF">LCPAC406_03760</name>
</gene>
<dbReference type="Gene3D" id="3.60.21.10">
    <property type="match status" value="1"/>
</dbReference>
<dbReference type="SUPFAM" id="SSF56300">
    <property type="entry name" value="Metallo-dependent phosphatases"/>
    <property type="match status" value="1"/>
</dbReference>
<organism evidence="2">
    <name type="scientific">Pithovirus LCPAC406</name>
    <dbReference type="NCBI Taxonomy" id="2506599"/>
    <lineage>
        <taxon>Viruses</taxon>
        <taxon>Pithoviruses</taxon>
    </lineage>
</organism>
<dbReference type="PANTHER" id="PTHR30337">
    <property type="entry name" value="COMPONENT OF ATP-DEPENDENT DSDNA EXONUCLEASE"/>
    <property type="match status" value="1"/>
</dbReference>
<evidence type="ECO:0000313" key="2">
    <source>
        <dbReference type="EMBL" id="QBK94062.1"/>
    </source>
</evidence>
<keyword evidence="2" id="KW-0540">Nuclease</keyword>
<proteinExistence type="predicted"/>
<evidence type="ECO:0000259" key="1">
    <source>
        <dbReference type="Pfam" id="PF00149"/>
    </source>
</evidence>
<protein>
    <submittedName>
        <fullName evidence="2">DNA repair exonuclease</fullName>
    </submittedName>
</protein>
<sequence>MEVFILKTHSDEPFTFLTLGDPHFKVNNVVQSKEMTTAFIKLAKKLKPDFIINMGDTLHNHEKINVTILCNANDFLRELSKIAPLFVLIGNHDRSNNTVFMNDVHPFNGLKGQDNITIVDKTNIWIYKGLTLGFIPYVSPGRFKEAVGDIRYDIIFAHQEFKGSMLNTKIKSKNGDIFNDSIVISGHIHGRHRLKNIYYVGSPMQQSFGEMGEKTVSLFSVYGNKLTEKRYDLGLTRRFNVTMDVKEAETYERLNDGVYKIIIKDTKSRLDTFKYHPNRAILTKGGLVLYMIVREKIEVKIIHGSFTDNLREKADKDERELLEEILNS</sequence>
<dbReference type="InterPro" id="IPR004843">
    <property type="entry name" value="Calcineurin-like_PHP"/>
</dbReference>
<dbReference type="EMBL" id="MK500612">
    <property type="protein sequence ID" value="QBK94062.1"/>
    <property type="molecule type" value="Genomic_DNA"/>
</dbReference>
<keyword evidence="2" id="KW-0269">Exonuclease</keyword>
<dbReference type="PANTHER" id="PTHR30337:SF0">
    <property type="entry name" value="NUCLEASE SBCCD SUBUNIT D"/>
    <property type="match status" value="1"/>
</dbReference>
<reference evidence="2" key="1">
    <citation type="journal article" date="2019" name="MBio">
        <title>Virus Genomes from Deep Sea Sediments Expand the Ocean Megavirome and Support Independent Origins of Viral Gigantism.</title>
        <authorList>
            <person name="Backstrom D."/>
            <person name="Yutin N."/>
            <person name="Jorgensen S.L."/>
            <person name="Dharamshi J."/>
            <person name="Homa F."/>
            <person name="Zaremba-Niedwiedzka K."/>
            <person name="Spang A."/>
            <person name="Wolf Y.I."/>
            <person name="Koonin E.V."/>
            <person name="Ettema T.J."/>
        </authorList>
    </citation>
    <scope>NUCLEOTIDE SEQUENCE</scope>
</reference>
<name>A0A481ZG93_9VIRU</name>
<dbReference type="Pfam" id="PF00149">
    <property type="entry name" value="Metallophos"/>
    <property type="match status" value="1"/>
</dbReference>
<dbReference type="GO" id="GO:0004527">
    <property type="term" value="F:exonuclease activity"/>
    <property type="evidence" value="ECO:0007669"/>
    <property type="project" value="UniProtKB-KW"/>
</dbReference>
<dbReference type="InterPro" id="IPR050535">
    <property type="entry name" value="DNA_Repair-Maintenance_Comp"/>
</dbReference>
<dbReference type="InterPro" id="IPR029052">
    <property type="entry name" value="Metallo-depent_PP-like"/>
</dbReference>
<feature type="domain" description="Calcineurin-like phosphoesterase" evidence="1">
    <location>
        <begin position="15"/>
        <end position="190"/>
    </location>
</feature>